<dbReference type="RefSeq" id="WP_076930726.1">
    <property type="nucleotide sequence ID" value="NZ_LT605205.1"/>
</dbReference>
<evidence type="ECO:0000259" key="8">
    <source>
        <dbReference type="PROSITE" id="PS50059"/>
    </source>
</evidence>
<sequence>MKKQLSLIFSFCAIILFASCDKTETFDDQWKNANEAQFAKIAADSRYTRINSASTAGYIMVKEIEPGDGETPYFTDRVRVLYTGWFKTDWSEERDTYTDDRGETIINKIIFDSTDNRNNIPSTFYVDPSRSNIVTDGLSTALQHMQVGDKWEIWIPWNLGFGSSGYSAYRIESYTTLVFEIELVSIVKE</sequence>
<protein>
    <recommendedName>
        <fullName evidence="6">Peptidyl-prolyl cis-trans isomerase</fullName>
        <ecNumber evidence="6">5.2.1.8</ecNumber>
    </recommendedName>
</protein>
<evidence type="ECO:0000256" key="6">
    <source>
        <dbReference type="RuleBase" id="RU003915"/>
    </source>
</evidence>
<accession>A0A1R3T861</accession>
<dbReference type="PANTHER" id="PTHR43811">
    <property type="entry name" value="FKBP-TYPE PEPTIDYL-PROLYL CIS-TRANS ISOMERASE FKPA"/>
    <property type="match status" value="1"/>
</dbReference>
<dbReference type="Gene3D" id="3.10.50.40">
    <property type="match status" value="1"/>
</dbReference>
<dbReference type="EMBL" id="LT605205">
    <property type="protein sequence ID" value="SCD20777.1"/>
    <property type="molecule type" value="Genomic_DNA"/>
</dbReference>
<feature type="signal peptide" evidence="7">
    <location>
        <begin position="1"/>
        <end position="18"/>
    </location>
</feature>
<dbReference type="Proteomes" id="UP000187464">
    <property type="component" value="Chromosome I"/>
</dbReference>
<comment type="similarity">
    <text evidence="2 6">Belongs to the FKBP-type PPIase family.</text>
</comment>
<dbReference type="GO" id="GO:0003755">
    <property type="term" value="F:peptidyl-prolyl cis-trans isomerase activity"/>
    <property type="evidence" value="ECO:0007669"/>
    <property type="project" value="UniProtKB-UniRule"/>
</dbReference>
<evidence type="ECO:0000256" key="4">
    <source>
        <dbReference type="ARBA" id="ARBA00023235"/>
    </source>
</evidence>
<dbReference type="PANTHER" id="PTHR43811:SF19">
    <property type="entry name" value="39 KDA FK506-BINDING NUCLEAR PROTEIN"/>
    <property type="match status" value="1"/>
</dbReference>
<evidence type="ECO:0000256" key="5">
    <source>
        <dbReference type="PROSITE-ProRule" id="PRU00277"/>
    </source>
</evidence>
<keyword evidence="10" id="KW-1185">Reference proteome</keyword>
<dbReference type="InterPro" id="IPR001179">
    <property type="entry name" value="PPIase_FKBP_dom"/>
</dbReference>
<comment type="catalytic activity">
    <reaction evidence="1 5 6">
        <text>[protein]-peptidylproline (omega=180) = [protein]-peptidylproline (omega=0)</text>
        <dbReference type="Rhea" id="RHEA:16237"/>
        <dbReference type="Rhea" id="RHEA-COMP:10747"/>
        <dbReference type="Rhea" id="RHEA-COMP:10748"/>
        <dbReference type="ChEBI" id="CHEBI:83833"/>
        <dbReference type="ChEBI" id="CHEBI:83834"/>
        <dbReference type="EC" id="5.2.1.8"/>
    </reaction>
</comment>
<dbReference type="STRING" id="1642647.PSM36_1968"/>
<dbReference type="EC" id="5.2.1.8" evidence="6"/>
<feature type="domain" description="PPIase FKBP-type" evidence="8">
    <location>
        <begin position="75"/>
        <end position="187"/>
    </location>
</feature>
<dbReference type="AlphaFoldDB" id="A0A1R3T861"/>
<dbReference type="PROSITE" id="PS50059">
    <property type="entry name" value="FKBP_PPIASE"/>
    <property type="match status" value="1"/>
</dbReference>
<dbReference type="SUPFAM" id="SSF54534">
    <property type="entry name" value="FKBP-like"/>
    <property type="match status" value="1"/>
</dbReference>
<keyword evidence="7" id="KW-0732">Signal</keyword>
<proteinExistence type="inferred from homology"/>
<feature type="chain" id="PRO_5013340206" description="Peptidyl-prolyl cis-trans isomerase" evidence="7">
    <location>
        <begin position="19"/>
        <end position="189"/>
    </location>
</feature>
<organism evidence="9 10">
    <name type="scientific">Proteiniphilum saccharofermentans</name>
    <dbReference type="NCBI Taxonomy" id="1642647"/>
    <lineage>
        <taxon>Bacteria</taxon>
        <taxon>Pseudomonadati</taxon>
        <taxon>Bacteroidota</taxon>
        <taxon>Bacteroidia</taxon>
        <taxon>Bacteroidales</taxon>
        <taxon>Dysgonomonadaceae</taxon>
        <taxon>Proteiniphilum</taxon>
    </lineage>
</organism>
<dbReference type="InterPro" id="IPR046357">
    <property type="entry name" value="PPIase_dom_sf"/>
</dbReference>
<gene>
    <name evidence="9" type="ORF">PSM36_1968</name>
</gene>
<keyword evidence="4 5" id="KW-0413">Isomerase</keyword>
<dbReference type="PROSITE" id="PS51257">
    <property type="entry name" value="PROKAR_LIPOPROTEIN"/>
    <property type="match status" value="1"/>
</dbReference>
<evidence type="ECO:0000256" key="2">
    <source>
        <dbReference type="ARBA" id="ARBA00006577"/>
    </source>
</evidence>
<evidence type="ECO:0000256" key="3">
    <source>
        <dbReference type="ARBA" id="ARBA00023110"/>
    </source>
</evidence>
<evidence type="ECO:0000256" key="1">
    <source>
        <dbReference type="ARBA" id="ARBA00000971"/>
    </source>
</evidence>
<reference evidence="9 10" key="1">
    <citation type="submission" date="2016-08" db="EMBL/GenBank/DDBJ databases">
        <authorList>
            <person name="Seilhamer J.J."/>
        </authorList>
    </citation>
    <scope>NUCLEOTIDE SEQUENCE [LARGE SCALE GENOMIC DNA]</scope>
    <source>
        <strain evidence="9">M3/6</strain>
    </source>
</reference>
<evidence type="ECO:0000313" key="9">
    <source>
        <dbReference type="EMBL" id="SCD20777.1"/>
    </source>
</evidence>
<evidence type="ECO:0000256" key="7">
    <source>
        <dbReference type="SAM" id="SignalP"/>
    </source>
</evidence>
<keyword evidence="3 5" id="KW-0697">Rotamase</keyword>
<dbReference type="KEGG" id="psac:PSM36_1968"/>
<evidence type="ECO:0000313" key="10">
    <source>
        <dbReference type="Proteomes" id="UP000187464"/>
    </source>
</evidence>
<name>A0A1R3T861_9BACT</name>
<dbReference type="Pfam" id="PF00254">
    <property type="entry name" value="FKBP_C"/>
    <property type="match status" value="1"/>
</dbReference>